<accession>A0A1B7LBM3</accession>
<dbReference type="GO" id="GO:0044781">
    <property type="term" value="P:bacterial-type flagellum organization"/>
    <property type="evidence" value="ECO:0007669"/>
    <property type="project" value="UniProtKB-KW"/>
</dbReference>
<evidence type="ECO:0000256" key="11">
    <source>
        <dbReference type="ARBA" id="ARBA00023225"/>
    </source>
</evidence>
<evidence type="ECO:0000256" key="7">
    <source>
        <dbReference type="ARBA" id="ARBA00022795"/>
    </source>
</evidence>
<evidence type="ECO:0000256" key="4">
    <source>
        <dbReference type="ARBA" id="ARBA00022448"/>
    </source>
</evidence>
<dbReference type="GO" id="GO:0005525">
    <property type="term" value="F:GTP binding"/>
    <property type="evidence" value="ECO:0007669"/>
    <property type="project" value="UniProtKB-KW"/>
</dbReference>
<dbReference type="GO" id="GO:0006614">
    <property type="term" value="P:SRP-dependent cotranslational protein targeting to membrane"/>
    <property type="evidence" value="ECO:0007669"/>
    <property type="project" value="InterPro"/>
</dbReference>
<dbReference type="FunFam" id="3.40.50.300:FF:000695">
    <property type="entry name" value="Flagellar biosynthesis regulator FlhF"/>
    <property type="match status" value="1"/>
</dbReference>
<dbReference type="GO" id="GO:0015031">
    <property type="term" value="P:protein transport"/>
    <property type="evidence" value="ECO:0007669"/>
    <property type="project" value="UniProtKB-KW"/>
</dbReference>
<evidence type="ECO:0000256" key="1">
    <source>
        <dbReference type="ARBA" id="ARBA00004413"/>
    </source>
</evidence>
<protein>
    <recommendedName>
        <fullName evidence="3">Flagellar biosynthesis protein FlhF</fullName>
    </recommendedName>
    <alternativeName>
        <fullName evidence="13">Flagella-associated GTP-binding protein</fullName>
    </alternativeName>
</protein>
<comment type="function">
    <text evidence="12">Necessary for flagellar biosynthesis. May be involved in translocation of the flagellum.</text>
</comment>
<dbReference type="SUPFAM" id="SSF52540">
    <property type="entry name" value="P-loop containing nucleoside triphosphate hydrolases"/>
    <property type="match status" value="1"/>
</dbReference>
<keyword evidence="9" id="KW-0342">GTP-binding</keyword>
<organism evidence="16 17">
    <name type="scientific">Desulfotomaculum copahuensis</name>
    <dbReference type="NCBI Taxonomy" id="1838280"/>
    <lineage>
        <taxon>Bacteria</taxon>
        <taxon>Bacillati</taxon>
        <taxon>Bacillota</taxon>
        <taxon>Clostridia</taxon>
        <taxon>Eubacteriales</taxon>
        <taxon>Desulfotomaculaceae</taxon>
        <taxon>Desulfotomaculum</taxon>
    </lineage>
</organism>
<proteinExistence type="inferred from homology"/>
<evidence type="ECO:0000256" key="5">
    <source>
        <dbReference type="ARBA" id="ARBA00022475"/>
    </source>
</evidence>
<keyword evidence="4" id="KW-0813">Transport</keyword>
<dbReference type="Gene3D" id="3.40.50.300">
    <property type="entry name" value="P-loop containing nucleotide triphosphate hydrolases"/>
    <property type="match status" value="1"/>
</dbReference>
<dbReference type="PANTHER" id="PTHR43134:SF3">
    <property type="entry name" value="FLAGELLAR BIOSYNTHESIS PROTEIN FLHF"/>
    <property type="match status" value="1"/>
</dbReference>
<dbReference type="OrthoDB" id="9778554at2"/>
<keyword evidence="6" id="KW-0547">Nucleotide-binding</keyword>
<dbReference type="SMART" id="SM00962">
    <property type="entry name" value="SRP54"/>
    <property type="match status" value="1"/>
</dbReference>
<feature type="domain" description="SRP54-type proteins GTP-binding" evidence="15">
    <location>
        <begin position="304"/>
        <end position="496"/>
    </location>
</feature>
<sequence>MKVKKYVVREMQEAMRLIRDDMGPEAVIISSYRLPRQNLLDFFRPLQLEVTAALDEPPGSAAPAGLPAGRGETCTIEVGAIAAGCGDAVRGAADAVRLAGVVRTVLPGGRPAVPAVRVENSTVKEKFTASGQENGPSSFNIILKQQEETLMEGDPARRWRRKLLEMEVLPEVVERLLDGLTGPDGEEDEAEELLRVRLKSRLAALVEPAYRPPSGAAVNHTPAGAVRPEPVAGRALITGRRERLLPGEDAGGVQHGSAPRAVHDGPVPDAGPPEASGRHTPAGHPDHGAARLSGRPGRDTGAEKAVYAFIGPTGVGKTTTLAKLATRLVLFENRRIALVALYSHRFGVAEELKFYGETLGVPAEVVMTPAELAAAVRTHRDKHAVLIDTEGVSHRNAAQLLKLKSFLDVLEPGREIFLTLSATTRSRDLLDMAGAFSRTGFTQLVFTKLDETAVRGPALNLVQQTGRPVSYVTAGQSVPDDLETLTPRRLAALLLEETD</sequence>
<comment type="caution">
    <text evidence="16">The sequence shown here is derived from an EMBL/GenBank/DDBJ whole genome shotgun (WGS) entry which is preliminary data.</text>
</comment>
<name>A0A1B7LBM3_9FIRM</name>
<evidence type="ECO:0000313" key="16">
    <source>
        <dbReference type="EMBL" id="OAT79922.1"/>
    </source>
</evidence>
<comment type="subcellular location">
    <subcellularLocation>
        <location evidence="1">Cell membrane</location>
        <topology evidence="1">Peripheral membrane protein</topology>
        <orientation evidence="1">Cytoplasmic side</orientation>
    </subcellularLocation>
</comment>
<evidence type="ECO:0000256" key="9">
    <source>
        <dbReference type="ARBA" id="ARBA00023134"/>
    </source>
</evidence>
<evidence type="ECO:0000256" key="13">
    <source>
        <dbReference type="ARBA" id="ARBA00030866"/>
    </source>
</evidence>
<dbReference type="PANTHER" id="PTHR43134">
    <property type="entry name" value="SIGNAL RECOGNITION PARTICLE RECEPTOR SUBUNIT ALPHA"/>
    <property type="match status" value="1"/>
</dbReference>
<keyword evidence="10" id="KW-0472">Membrane</keyword>
<evidence type="ECO:0000256" key="14">
    <source>
        <dbReference type="SAM" id="MobiDB-lite"/>
    </source>
</evidence>
<keyword evidence="7" id="KW-1005">Bacterial flagellum biogenesis</keyword>
<evidence type="ECO:0000256" key="10">
    <source>
        <dbReference type="ARBA" id="ARBA00023136"/>
    </source>
</evidence>
<dbReference type="CDD" id="cd17873">
    <property type="entry name" value="FlhF"/>
    <property type="match status" value="1"/>
</dbReference>
<dbReference type="EMBL" id="LYVF01000188">
    <property type="protein sequence ID" value="OAT79922.1"/>
    <property type="molecule type" value="Genomic_DNA"/>
</dbReference>
<keyword evidence="17" id="KW-1185">Reference proteome</keyword>
<dbReference type="GO" id="GO:0003924">
    <property type="term" value="F:GTPase activity"/>
    <property type="evidence" value="ECO:0007669"/>
    <property type="project" value="InterPro"/>
</dbReference>
<dbReference type="AlphaFoldDB" id="A0A1B7LBM3"/>
<dbReference type="InterPro" id="IPR000897">
    <property type="entry name" value="SRP54_GTPase_dom"/>
</dbReference>
<evidence type="ECO:0000313" key="17">
    <source>
        <dbReference type="Proteomes" id="UP000078532"/>
    </source>
</evidence>
<keyword evidence="5" id="KW-1003">Cell membrane</keyword>
<keyword evidence="8" id="KW-0653">Protein transport</keyword>
<dbReference type="STRING" id="1838280.A6M21_14525"/>
<evidence type="ECO:0000256" key="8">
    <source>
        <dbReference type="ARBA" id="ARBA00022927"/>
    </source>
</evidence>
<dbReference type="GO" id="GO:0005886">
    <property type="term" value="C:plasma membrane"/>
    <property type="evidence" value="ECO:0007669"/>
    <property type="project" value="UniProtKB-SubCell"/>
</dbReference>
<comment type="similarity">
    <text evidence="2">Belongs to the GTP-binding SRP family.</text>
</comment>
<evidence type="ECO:0000256" key="3">
    <source>
        <dbReference type="ARBA" id="ARBA00014919"/>
    </source>
</evidence>
<reference evidence="16 17" key="1">
    <citation type="submission" date="2016-04" db="EMBL/GenBank/DDBJ databases">
        <authorList>
            <person name="Evans L.H."/>
            <person name="Alamgir A."/>
            <person name="Owens N."/>
            <person name="Weber N.D."/>
            <person name="Virtaneva K."/>
            <person name="Barbian K."/>
            <person name="Babar A."/>
            <person name="Rosenke K."/>
        </authorList>
    </citation>
    <scope>NUCLEOTIDE SEQUENCE [LARGE SCALE GENOMIC DNA]</scope>
    <source>
        <strain evidence="16 17">LMa1</strain>
    </source>
</reference>
<evidence type="ECO:0000256" key="2">
    <source>
        <dbReference type="ARBA" id="ARBA00008531"/>
    </source>
</evidence>
<feature type="region of interest" description="Disordered" evidence="14">
    <location>
        <begin position="246"/>
        <end position="299"/>
    </location>
</feature>
<dbReference type="GO" id="GO:0005047">
    <property type="term" value="F:signal recognition particle binding"/>
    <property type="evidence" value="ECO:0007669"/>
    <property type="project" value="TreeGrafter"/>
</dbReference>
<evidence type="ECO:0000256" key="12">
    <source>
        <dbReference type="ARBA" id="ARBA00025337"/>
    </source>
</evidence>
<evidence type="ECO:0000259" key="15">
    <source>
        <dbReference type="SMART" id="SM00962"/>
    </source>
</evidence>
<dbReference type="Pfam" id="PF00448">
    <property type="entry name" value="SRP54"/>
    <property type="match status" value="1"/>
</dbReference>
<keyword evidence="11" id="KW-1006">Bacterial flagellum protein export</keyword>
<gene>
    <name evidence="16" type="ORF">A6M21_14525</name>
</gene>
<dbReference type="InterPro" id="IPR027417">
    <property type="entry name" value="P-loop_NTPase"/>
</dbReference>
<dbReference type="RefSeq" id="WP_066670594.1">
    <property type="nucleotide sequence ID" value="NZ_LYVF01000188.1"/>
</dbReference>
<dbReference type="InterPro" id="IPR047040">
    <property type="entry name" value="FlhF__GTPase_dom"/>
</dbReference>
<evidence type="ECO:0000256" key="6">
    <source>
        <dbReference type="ARBA" id="ARBA00022741"/>
    </source>
</evidence>
<dbReference type="Proteomes" id="UP000078532">
    <property type="component" value="Unassembled WGS sequence"/>
</dbReference>